<proteinExistence type="predicted"/>
<dbReference type="Gene3D" id="3.30.70.270">
    <property type="match status" value="2"/>
</dbReference>
<dbReference type="SUPFAM" id="SSF56672">
    <property type="entry name" value="DNA/RNA polymerases"/>
    <property type="match status" value="1"/>
</dbReference>
<dbReference type="PROSITE" id="PS50878">
    <property type="entry name" value="RT_POL"/>
    <property type="match status" value="1"/>
</dbReference>
<dbReference type="PROSITE" id="PS50994">
    <property type="entry name" value="INTEGRASE"/>
    <property type="match status" value="1"/>
</dbReference>
<keyword evidence="5" id="KW-0255">Endonuclease</keyword>
<dbReference type="Pfam" id="PF23309">
    <property type="entry name" value="DUF7083"/>
    <property type="match status" value="1"/>
</dbReference>
<feature type="domain" description="Integrase catalytic" evidence="11">
    <location>
        <begin position="1088"/>
        <end position="1242"/>
    </location>
</feature>
<dbReference type="SUPFAM" id="SSF50630">
    <property type="entry name" value="Acid proteases"/>
    <property type="match status" value="1"/>
</dbReference>
<dbReference type="InterPro" id="IPR036397">
    <property type="entry name" value="RNaseH_sf"/>
</dbReference>
<keyword evidence="3" id="KW-0548">Nucleotidyltransferase</keyword>
<dbReference type="Gene3D" id="2.40.70.10">
    <property type="entry name" value="Acid Proteases"/>
    <property type="match status" value="1"/>
</dbReference>
<dbReference type="InterPro" id="IPR021109">
    <property type="entry name" value="Peptidase_aspartic_dom_sf"/>
</dbReference>
<dbReference type="CDD" id="cd09274">
    <property type="entry name" value="RNase_HI_RT_Ty3"/>
    <property type="match status" value="1"/>
</dbReference>
<dbReference type="Proteomes" id="UP000069940">
    <property type="component" value="Unassembled WGS sequence"/>
</dbReference>
<dbReference type="InterPro" id="IPR000477">
    <property type="entry name" value="RT_dom"/>
</dbReference>
<accession>A0ABM2A7T3</accession>
<feature type="region of interest" description="Disordered" evidence="9">
    <location>
        <begin position="1361"/>
        <end position="1428"/>
    </location>
</feature>
<feature type="domain" description="Reverse transcriptase" evidence="10">
    <location>
        <begin position="528"/>
        <end position="706"/>
    </location>
</feature>
<dbReference type="InterPro" id="IPR055510">
    <property type="entry name" value="DUF7083"/>
</dbReference>
<feature type="coiled-coil region" evidence="8">
    <location>
        <begin position="21"/>
        <end position="48"/>
    </location>
</feature>
<evidence type="ECO:0000313" key="12">
    <source>
        <dbReference type="EnsemblMetazoa" id="AALFPA23_025270.P37699"/>
    </source>
</evidence>
<dbReference type="Pfam" id="PF00078">
    <property type="entry name" value="RVT_1"/>
    <property type="match status" value="1"/>
</dbReference>
<dbReference type="Gene3D" id="3.10.10.10">
    <property type="entry name" value="HIV Type 1 Reverse Transcriptase, subunit A, domain 1"/>
    <property type="match status" value="1"/>
</dbReference>
<dbReference type="PANTHER" id="PTHR37984:SF5">
    <property type="entry name" value="PROTEIN NYNRIN-LIKE"/>
    <property type="match status" value="1"/>
</dbReference>
<evidence type="ECO:0000256" key="5">
    <source>
        <dbReference type="ARBA" id="ARBA00022759"/>
    </source>
</evidence>
<dbReference type="EC" id="2.7.7.49" evidence="1"/>
<evidence type="ECO:0000256" key="9">
    <source>
        <dbReference type="SAM" id="MobiDB-lite"/>
    </source>
</evidence>
<dbReference type="InterPro" id="IPR050951">
    <property type="entry name" value="Retrovirus_Pol_polyprotein"/>
</dbReference>
<keyword evidence="7" id="KW-0695">RNA-directed DNA polymerase</keyword>
<feature type="compositionally biased region" description="Low complexity" evidence="9">
    <location>
        <begin position="1403"/>
        <end position="1412"/>
    </location>
</feature>
<dbReference type="InterPro" id="IPR041588">
    <property type="entry name" value="Integrase_H2C2"/>
</dbReference>
<keyword evidence="6" id="KW-0378">Hydrolase</keyword>
<keyword evidence="2" id="KW-0808">Transferase</keyword>
<dbReference type="Pfam" id="PF00665">
    <property type="entry name" value="rve"/>
    <property type="match status" value="1"/>
</dbReference>
<dbReference type="InterPro" id="IPR041373">
    <property type="entry name" value="RT_RNaseH"/>
</dbReference>
<dbReference type="EnsemblMetazoa" id="AALFPA23_025270.R37699">
    <property type="protein sequence ID" value="AALFPA23_025270.P37699"/>
    <property type="gene ID" value="AALFPA23_025270"/>
</dbReference>
<evidence type="ECO:0000259" key="10">
    <source>
        <dbReference type="PROSITE" id="PS50878"/>
    </source>
</evidence>
<dbReference type="Pfam" id="PF17921">
    <property type="entry name" value="Integrase_H2C2"/>
    <property type="match status" value="1"/>
</dbReference>
<sequence>MPDPTVQQQSAGAFLQQPNSNQMLMQILQQQQQLMAQLTQQVSATQLAVQKMSGDETILDSLSSNITEFVYDPEHGSTFDSWFARYADLFDKDAEKLDDAAKVRLLMRKLNPAAHERFTSFILPRLSKELTFSETVAKLKTIFGSPVSVFHRRYLCLQTTKDDSDDFVTYSCKVNKACVDFKLRDLSEEQFKCLIFVCGLKSTRDSDIRMRLITKLNETTDISLEKVVEDCKSLQNLKQDNSLVEKQQSISAVNAVHQDRPTKPKHKQGGGGKVNNNQPKTPCWSCGGMHFSAECPFSEHQCRECKRKGHKEGYCACFSSGSASGSSKKKKKKYGAKSSKDVKIVSVNNITQRRKFSEIEINKVPVRLQIDSASDITIISDKCWRQIGQPQGTAPSCNAKSASGGSLDLAREFWCDVNISGKTKRCLCRVASPKLDLNILGSDWIEVFGLWDVPISSFCNKINSQQSRTEQSLQAQFPKVFSSEMGLCTKTKVRLTLKGEPKPVYRPKRPVAYSQQGAVEEELQRLQNLGILQPVDHSDWAAPIVVVRKPNGKVRICADFSTGLNDALESNQCPLPLPEDIYTKMAGCKVFSHIDLSDAYLQVEVDPRDQALLTVNTHKGLFRYTRLTPGIKSAPGAFQQIMDSVLSGIEETCGYLDDVLIGGRTQKEHDRNLKQVLQRLEEFGFTVRIEKCSFNMEEVEYLGQIMDGDGIRPDPDKTSAIATMPPPKDVSSLRSYLGAVNYYAKYVPEMRKLRFPMDQLLKSGAKWNWSEECQRSFNRFREILQSPLALMHYNPKLDIIVSADASNYGIGARIAHKLPDGSVKPIAHASRSLTPAESNYSQIEKEGLALIFAVTRFHRMIFGRHFVLETDHKPLLAIFGSKKGIPVYTANRLQRWALTLLLYDFSIKYVSTESFGYADILSRLINTHVRPNEEYVIASIELEDTMEDIVKQSVAALPVTFKMIQAGTQSDTVLKQVRQFVQTTWPSNQSKVSDPQLQQFYQRRDSLSIVSDCITYGERLVIPTKFRERTLQLLHKGHPGVERMRSIARNYVYWPGIDEQISQRVRSCEECSRAAKTNSKTNLESWPVPEKPWQRIHADYAGPVDGNYYLIVVDAFSKWPEVISTKRITTSATVTMFREIFSRNGMPETLVTDNGTQFTSEEFEAFCSNNGILHLKTPPYHPQSNGLAERFVDTFKRGLRKITSGGETLREAIDTFLLCYRSTPCRSAPEGKSPAELLLGRKLRTSMDLLKPPTSFYKQAESKQENQFNRKHGTKARNYEAKDLVWTKVHRNNAWSWEPGQVIERIGRVIYNVWLPDKRNLVRSHCNQLRKRYESEQPTSTVQQQSTQIPLSILLDSCGLSQHTAPERAEPEPAEPSQSLLHELQSREVHRRAPVKPPRATIQQQPSQLRQSSRTRRQPVRYEPYHLF</sequence>
<evidence type="ECO:0000256" key="7">
    <source>
        <dbReference type="ARBA" id="ARBA00022918"/>
    </source>
</evidence>
<protein>
    <recommendedName>
        <fullName evidence="1">RNA-directed DNA polymerase</fullName>
        <ecNumber evidence="1">2.7.7.49</ecNumber>
    </recommendedName>
</protein>
<evidence type="ECO:0000256" key="1">
    <source>
        <dbReference type="ARBA" id="ARBA00012493"/>
    </source>
</evidence>
<dbReference type="InterPro" id="IPR043128">
    <property type="entry name" value="Rev_trsase/Diguanyl_cyclase"/>
</dbReference>
<dbReference type="InterPro" id="IPR012337">
    <property type="entry name" value="RNaseH-like_sf"/>
</dbReference>
<feature type="region of interest" description="Disordered" evidence="9">
    <location>
        <begin position="254"/>
        <end position="276"/>
    </location>
</feature>
<keyword evidence="4" id="KW-0540">Nuclease</keyword>
<dbReference type="Pfam" id="PF17917">
    <property type="entry name" value="RT_RNaseH"/>
    <property type="match status" value="1"/>
</dbReference>
<evidence type="ECO:0000256" key="3">
    <source>
        <dbReference type="ARBA" id="ARBA00022695"/>
    </source>
</evidence>
<dbReference type="Gene3D" id="1.10.340.70">
    <property type="match status" value="1"/>
</dbReference>
<dbReference type="CDD" id="cd01647">
    <property type="entry name" value="RT_LTR"/>
    <property type="match status" value="1"/>
</dbReference>
<evidence type="ECO:0000313" key="13">
    <source>
        <dbReference type="Proteomes" id="UP000069940"/>
    </source>
</evidence>
<dbReference type="Gene3D" id="3.30.420.10">
    <property type="entry name" value="Ribonuclease H-like superfamily/Ribonuclease H"/>
    <property type="match status" value="1"/>
</dbReference>
<name>A0ABM2A7T3_AEDAL</name>
<dbReference type="GeneID" id="134288635"/>
<reference evidence="13" key="1">
    <citation type="journal article" date="2015" name="Proc. Natl. Acad. Sci. U.S.A.">
        <title>Genome sequence of the Asian Tiger mosquito, Aedes albopictus, reveals insights into its biology, genetics, and evolution.</title>
        <authorList>
            <person name="Chen X.G."/>
            <person name="Jiang X."/>
            <person name="Gu J."/>
            <person name="Xu M."/>
            <person name="Wu Y."/>
            <person name="Deng Y."/>
            <person name="Zhang C."/>
            <person name="Bonizzoni M."/>
            <person name="Dermauw W."/>
            <person name="Vontas J."/>
            <person name="Armbruster P."/>
            <person name="Huang X."/>
            <person name="Yang Y."/>
            <person name="Zhang H."/>
            <person name="He W."/>
            <person name="Peng H."/>
            <person name="Liu Y."/>
            <person name="Wu K."/>
            <person name="Chen J."/>
            <person name="Lirakis M."/>
            <person name="Topalis P."/>
            <person name="Van Leeuwen T."/>
            <person name="Hall A.B."/>
            <person name="Jiang X."/>
            <person name="Thorpe C."/>
            <person name="Mueller R.L."/>
            <person name="Sun C."/>
            <person name="Waterhouse R.M."/>
            <person name="Yan G."/>
            <person name="Tu Z.J."/>
            <person name="Fang X."/>
            <person name="James A.A."/>
        </authorList>
    </citation>
    <scope>NUCLEOTIDE SEQUENCE [LARGE SCALE GENOMIC DNA]</scope>
    <source>
        <strain evidence="13">Foshan</strain>
    </source>
</reference>
<organism evidence="12 13">
    <name type="scientific">Aedes albopictus</name>
    <name type="common">Asian tiger mosquito</name>
    <name type="synonym">Stegomyia albopicta</name>
    <dbReference type="NCBI Taxonomy" id="7160"/>
    <lineage>
        <taxon>Eukaryota</taxon>
        <taxon>Metazoa</taxon>
        <taxon>Ecdysozoa</taxon>
        <taxon>Arthropoda</taxon>
        <taxon>Hexapoda</taxon>
        <taxon>Insecta</taxon>
        <taxon>Pterygota</taxon>
        <taxon>Neoptera</taxon>
        <taxon>Endopterygota</taxon>
        <taxon>Diptera</taxon>
        <taxon>Nematocera</taxon>
        <taxon>Culicoidea</taxon>
        <taxon>Culicidae</taxon>
        <taxon>Culicinae</taxon>
        <taxon>Aedini</taxon>
        <taxon>Aedes</taxon>
        <taxon>Stegomyia</taxon>
    </lineage>
</organism>
<evidence type="ECO:0000256" key="4">
    <source>
        <dbReference type="ARBA" id="ARBA00022722"/>
    </source>
</evidence>
<dbReference type="SUPFAM" id="SSF53098">
    <property type="entry name" value="Ribonuclease H-like"/>
    <property type="match status" value="1"/>
</dbReference>
<keyword evidence="8" id="KW-0175">Coiled coil</keyword>
<reference evidence="12" key="2">
    <citation type="submission" date="2025-05" db="UniProtKB">
        <authorList>
            <consortium name="EnsemblMetazoa"/>
        </authorList>
    </citation>
    <scope>IDENTIFICATION</scope>
    <source>
        <strain evidence="12">Foshan</strain>
    </source>
</reference>
<evidence type="ECO:0000259" key="11">
    <source>
        <dbReference type="PROSITE" id="PS50994"/>
    </source>
</evidence>
<evidence type="ECO:0000256" key="8">
    <source>
        <dbReference type="SAM" id="Coils"/>
    </source>
</evidence>
<keyword evidence="13" id="KW-1185">Reference proteome</keyword>
<evidence type="ECO:0000256" key="6">
    <source>
        <dbReference type="ARBA" id="ARBA00022801"/>
    </source>
</evidence>
<dbReference type="PANTHER" id="PTHR37984">
    <property type="entry name" value="PROTEIN CBG26694"/>
    <property type="match status" value="1"/>
</dbReference>
<dbReference type="RefSeq" id="XP_062710012.1">
    <property type="nucleotide sequence ID" value="XM_062854028.1"/>
</dbReference>
<dbReference type="InterPro" id="IPR001584">
    <property type="entry name" value="Integrase_cat-core"/>
</dbReference>
<evidence type="ECO:0000256" key="2">
    <source>
        <dbReference type="ARBA" id="ARBA00022679"/>
    </source>
</evidence>
<dbReference type="InterPro" id="IPR043502">
    <property type="entry name" value="DNA/RNA_pol_sf"/>
</dbReference>